<reference evidence="4 5" key="1">
    <citation type="journal article" date="2018" name="Sci. Data">
        <title>The draft genome sequence of cork oak.</title>
        <authorList>
            <person name="Ramos A.M."/>
            <person name="Usie A."/>
            <person name="Barbosa P."/>
            <person name="Barros P.M."/>
            <person name="Capote T."/>
            <person name="Chaves I."/>
            <person name="Simoes F."/>
            <person name="Abreu I."/>
            <person name="Carrasquinho I."/>
            <person name="Faro C."/>
            <person name="Guimaraes J.B."/>
            <person name="Mendonca D."/>
            <person name="Nobrega F."/>
            <person name="Rodrigues L."/>
            <person name="Saibo N.J.M."/>
            <person name="Varela M.C."/>
            <person name="Egas C."/>
            <person name="Matos J."/>
            <person name="Miguel C.M."/>
            <person name="Oliveira M.M."/>
            <person name="Ricardo C.P."/>
            <person name="Goncalves S."/>
        </authorList>
    </citation>
    <scope>NUCLEOTIDE SEQUENCE [LARGE SCALE GENOMIC DNA]</scope>
    <source>
        <strain evidence="5">cv. HL8</strain>
    </source>
</reference>
<keyword evidence="2" id="KW-0472">Membrane</keyword>
<dbReference type="SMART" id="SM00248">
    <property type="entry name" value="ANK"/>
    <property type="match status" value="4"/>
</dbReference>
<proteinExistence type="predicted"/>
<protein>
    <submittedName>
        <fullName evidence="4">Ankyrin repeat-containing protein bda1</fullName>
    </submittedName>
</protein>
<dbReference type="InterPro" id="IPR026961">
    <property type="entry name" value="PGG_dom"/>
</dbReference>
<dbReference type="AlphaFoldDB" id="A0AAW0LJ24"/>
<feature type="transmembrane region" description="Helical" evidence="2">
    <location>
        <begin position="297"/>
        <end position="314"/>
    </location>
</feature>
<dbReference type="PANTHER" id="PTHR24128">
    <property type="entry name" value="HOMEOBOX PROTEIN WARIAI"/>
    <property type="match status" value="1"/>
</dbReference>
<dbReference type="Proteomes" id="UP000237347">
    <property type="component" value="Unassembled WGS sequence"/>
</dbReference>
<evidence type="ECO:0000313" key="5">
    <source>
        <dbReference type="Proteomes" id="UP000237347"/>
    </source>
</evidence>
<sequence length="567" mass="64564">MDVRVERLKQVAQSGDIDAFYSLIREDVKILEHIDELPFADTPLHIAASAGHIPFATEMMGLKPSFAWKLNPDGHIELVRWLLQFDGDLVRVKGREHLTPLHYVVATSDHHLDLLEEFLLIYPDSIADVMVQNKTALHIALKYDKLDTFKSFVVWLGRNLSKNAEFYERAILNREDDHGNTMLHIAVSNNESQISSLHQHLFSYESLLLAWSPEFVSINRKNLEGKTAWDIVQEQTQVDNRNIKVMLNHAKAKSGSSLSTKNWYADCLRLPSIRYFEFWRKYHVRQMPALSDERQNVLLVVAVLLVTISYQVVLNPPGGLWQDDGKCNTTEIGNTTHAGTNDQTQRNTTVTHTTGTPIASKEYGFFFFMVFSVCNFLIFGMSNLMVVLLLPVQYNRGPVFMVILSLGLCFCLSFLTINQAPVLAISLFVLWLEYTILVMVVFGLGIDRKTSKLKRLQESMLSGSETELKFTHPEAFFGHGREKAAPKTQYLASVCRPNYSFIWYLGKPDSKKELILFTWKAAESKEKSPDGEVQVESSSVAKRAEPTLMNQEGDDKDKQMIVKKSNY</sequence>
<dbReference type="SUPFAM" id="SSF48403">
    <property type="entry name" value="Ankyrin repeat"/>
    <property type="match status" value="1"/>
</dbReference>
<dbReference type="Pfam" id="PF13962">
    <property type="entry name" value="PGG"/>
    <property type="match status" value="1"/>
</dbReference>
<dbReference type="PANTHER" id="PTHR24128:SF24">
    <property type="entry name" value="ANKYRIN REPEAT PROTEIN"/>
    <property type="match status" value="1"/>
</dbReference>
<feature type="transmembrane region" description="Helical" evidence="2">
    <location>
        <begin position="399"/>
        <end position="417"/>
    </location>
</feature>
<dbReference type="InterPro" id="IPR002110">
    <property type="entry name" value="Ankyrin_rpt"/>
</dbReference>
<dbReference type="Gene3D" id="1.25.40.20">
    <property type="entry name" value="Ankyrin repeat-containing domain"/>
    <property type="match status" value="1"/>
</dbReference>
<gene>
    <name evidence="4" type="primary">BAD1_16</name>
    <name evidence="4" type="ORF">CFP56_041459</name>
</gene>
<dbReference type="InterPro" id="IPR036770">
    <property type="entry name" value="Ankyrin_rpt-contain_sf"/>
</dbReference>
<feature type="transmembrane region" description="Helical" evidence="2">
    <location>
        <begin position="365"/>
        <end position="392"/>
    </location>
</feature>
<organism evidence="4 5">
    <name type="scientific">Quercus suber</name>
    <name type="common">Cork oak</name>
    <dbReference type="NCBI Taxonomy" id="58331"/>
    <lineage>
        <taxon>Eukaryota</taxon>
        <taxon>Viridiplantae</taxon>
        <taxon>Streptophyta</taxon>
        <taxon>Embryophyta</taxon>
        <taxon>Tracheophyta</taxon>
        <taxon>Spermatophyta</taxon>
        <taxon>Magnoliopsida</taxon>
        <taxon>eudicotyledons</taxon>
        <taxon>Gunneridae</taxon>
        <taxon>Pentapetalae</taxon>
        <taxon>rosids</taxon>
        <taxon>fabids</taxon>
        <taxon>Fagales</taxon>
        <taxon>Fagaceae</taxon>
        <taxon>Quercus</taxon>
    </lineage>
</organism>
<name>A0AAW0LJ24_QUESU</name>
<keyword evidence="5" id="KW-1185">Reference proteome</keyword>
<evidence type="ECO:0000313" key="4">
    <source>
        <dbReference type="EMBL" id="KAK7851627.1"/>
    </source>
</evidence>
<dbReference type="EMBL" id="PKMF04000085">
    <property type="protein sequence ID" value="KAK7851627.1"/>
    <property type="molecule type" value="Genomic_DNA"/>
</dbReference>
<comment type="caution">
    <text evidence="4">The sequence shown here is derived from an EMBL/GenBank/DDBJ whole genome shotgun (WGS) entry which is preliminary data.</text>
</comment>
<keyword evidence="2" id="KW-1133">Transmembrane helix</keyword>
<evidence type="ECO:0000256" key="2">
    <source>
        <dbReference type="SAM" id="Phobius"/>
    </source>
</evidence>
<feature type="region of interest" description="Disordered" evidence="1">
    <location>
        <begin position="523"/>
        <end position="567"/>
    </location>
</feature>
<feature type="domain" description="PGG" evidence="3">
    <location>
        <begin position="293"/>
        <end position="405"/>
    </location>
</feature>
<feature type="transmembrane region" description="Helical" evidence="2">
    <location>
        <begin position="423"/>
        <end position="446"/>
    </location>
</feature>
<accession>A0AAW0LJ24</accession>
<evidence type="ECO:0000256" key="1">
    <source>
        <dbReference type="SAM" id="MobiDB-lite"/>
    </source>
</evidence>
<evidence type="ECO:0000259" key="3">
    <source>
        <dbReference type="Pfam" id="PF13962"/>
    </source>
</evidence>
<keyword evidence="2" id="KW-0812">Transmembrane</keyword>